<evidence type="ECO:0000256" key="3">
    <source>
        <dbReference type="ARBA" id="ARBA00022603"/>
    </source>
</evidence>
<dbReference type="Proteomes" id="UP001300502">
    <property type="component" value="Unassembled WGS sequence"/>
</dbReference>
<feature type="binding site" evidence="9">
    <location>
        <begin position="213"/>
        <end position="215"/>
    </location>
    <ligand>
        <name>S-adenosyl-L-methionine</name>
        <dbReference type="ChEBI" id="CHEBI:59789"/>
    </ligand>
</feature>
<dbReference type="InterPro" id="IPR003358">
    <property type="entry name" value="tRNA_(Gua-N-7)_MeTrfase_Trmb"/>
</dbReference>
<feature type="binding site" evidence="9">
    <location>
        <begin position="81"/>
        <end position="82"/>
    </location>
    <ligand>
        <name>S-adenosyl-L-methionine</name>
        <dbReference type="ChEBI" id="CHEBI:59789"/>
    </ligand>
</feature>
<dbReference type="Gene3D" id="3.40.50.150">
    <property type="entry name" value="Vaccinia Virus protein VP39"/>
    <property type="match status" value="1"/>
</dbReference>
<evidence type="ECO:0000313" key="10">
    <source>
        <dbReference type="EMBL" id="KAK4526858.1"/>
    </source>
</evidence>
<dbReference type="PANTHER" id="PTHR23417">
    <property type="entry name" value="3-DEOXY-D-MANNO-OCTULOSONIC-ACID TRANSFERASE/TRNA GUANINE-N 7 - -METHYLTRANSFERASE"/>
    <property type="match status" value="1"/>
</dbReference>
<dbReference type="GO" id="GO:0008176">
    <property type="term" value="F:tRNA (guanine(46)-N7)-methyltransferase activity"/>
    <property type="evidence" value="ECO:0007669"/>
    <property type="project" value="UniProtKB-UniRule"/>
</dbReference>
<comment type="subcellular location">
    <subcellularLocation>
        <location evidence="9">Nucleus</location>
    </subcellularLocation>
</comment>
<evidence type="ECO:0000256" key="9">
    <source>
        <dbReference type="HAMAP-Rule" id="MF_03055"/>
    </source>
</evidence>
<dbReference type="PANTHER" id="PTHR23417:SF16">
    <property type="entry name" value="TRNA (GUANINE-N(7)-)-METHYLTRANSFERASE"/>
    <property type="match status" value="1"/>
</dbReference>
<evidence type="ECO:0000313" key="11">
    <source>
        <dbReference type="Proteomes" id="UP001300502"/>
    </source>
</evidence>
<dbReference type="AlphaFoldDB" id="A0AAV9IHX4"/>
<evidence type="ECO:0000256" key="4">
    <source>
        <dbReference type="ARBA" id="ARBA00022679"/>
    </source>
</evidence>
<sequence length="236" mass="27849">MTSNNRFVTSRRDFRARAHSNPLNDAEFLVPQDPRCFDWSPFIPGIGTTSRIDYVDLGCGYGGLLLELSKVFPDKFMLGLEIRDRVASYCTTKVEELRRLYPGEYRNIGFLRTNCMKFLPFYFPKASVDKFFIGFPDPHFKKKKHRQRLVSLRFLSEAAYCLQPGGMIYIVTDVEELFEWMNLKFSRHPLFSAMDKDQVEQQDILISYLLNHTDEAQRVQRRGPNTKYWNVYRRLQ</sequence>
<comment type="caution">
    <text evidence="9">Lacks conserved residue(s) required for the propagation of feature annotation.</text>
</comment>
<dbReference type="SUPFAM" id="SSF53335">
    <property type="entry name" value="S-adenosyl-L-methionine-dependent methyltransferases"/>
    <property type="match status" value="1"/>
</dbReference>
<dbReference type="HAMAP" id="MF_03055">
    <property type="entry name" value="tRNA_methyltr_TrmB_euk"/>
    <property type="match status" value="1"/>
</dbReference>
<dbReference type="PROSITE" id="PS51625">
    <property type="entry name" value="SAM_MT_TRMB"/>
    <property type="match status" value="1"/>
</dbReference>
<comment type="pathway">
    <text evidence="9">tRNA modification; N(7)-methylguanine-tRNA biosynthesis.</text>
</comment>
<feature type="binding site" evidence="9">
    <location>
        <position position="58"/>
    </location>
    <ligand>
        <name>S-adenosyl-L-methionine</name>
        <dbReference type="ChEBI" id="CHEBI:59789"/>
    </ligand>
</feature>
<keyword evidence="5 9" id="KW-0949">S-adenosyl-L-methionine</keyword>
<keyword evidence="11" id="KW-1185">Reference proteome</keyword>
<comment type="caution">
    <text evidence="10">The sequence shown here is derived from an EMBL/GenBank/DDBJ whole genome shotgun (WGS) entry which is preliminary data.</text>
</comment>
<dbReference type="GO" id="GO:0043527">
    <property type="term" value="C:tRNA methyltransferase complex"/>
    <property type="evidence" value="ECO:0007669"/>
    <property type="project" value="TreeGrafter"/>
</dbReference>
<dbReference type="EC" id="2.1.1.33" evidence="9"/>
<dbReference type="GO" id="GO:0000049">
    <property type="term" value="F:tRNA binding"/>
    <property type="evidence" value="ECO:0007669"/>
    <property type="project" value="UniProtKB-UniRule"/>
</dbReference>
<comment type="similarity">
    <text evidence="9">Belongs to the class I-like SAM-binding methyltransferase superfamily. TrmB family.</text>
</comment>
<keyword evidence="6 9" id="KW-0819">tRNA processing</keyword>
<feature type="binding site" evidence="9">
    <location>
        <begin position="114"/>
        <end position="115"/>
    </location>
    <ligand>
        <name>S-adenosyl-L-methionine</name>
        <dbReference type="ChEBI" id="CHEBI:59789"/>
    </ligand>
</feature>
<dbReference type="EMBL" id="JANCYU010000044">
    <property type="protein sequence ID" value="KAK4526858.1"/>
    <property type="molecule type" value="Genomic_DNA"/>
</dbReference>
<evidence type="ECO:0000256" key="8">
    <source>
        <dbReference type="ARBA" id="ARBA00023242"/>
    </source>
</evidence>
<dbReference type="Pfam" id="PF02390">
    <property type="entry name" value="Methyltransf_4"/>
    <property type="match status" value="1"/>
</dbReference>
<reference evidence="10 11" key="1">
    <citation type="submission" date="2022-07" db="EMBL/GenBank/DDBJ databases">
        <title>Genome-wide signatures of adaptation to extreme environments.</title>
        <authorList>
            <person name="Cho C.H."/>
            <person name="Yoon H.S."/>
        </authorList>
    </citation>
    <scope>NUCLEOTIDE SEQUENCE [LARGE SCALE GENOMIC DNA]</scope>
    <source>
        <strain evidence="10 11">108.79 E11</strain>
    </source>
</reference>
<comment type="function">
    <text evidence="9">Catalyzes the formation of N(7)-methylguanine at position 46 (m7G46) in tRNA.</text>
</comment>
<organism evidence="10 11">
    <name type="scientific">Galdieria yellowstonensis</name>
    <dbReference type="NCBI Taxonomy" id="3028027"/>
    <lineage>
        <taxon>Eukaryota</taxon>
        <taxon>Rhodophyta</taxon>
        <taxon>Bangiophyceae</taxon>
        <taxon>Galdieriales</taxon>
        <taxon>Galdieriaceae</taxon>
        <taxon>Galdieria</taxon>
    </lineage>
</organism>
<evidence type="ECO:0000256" key="6">
    <source>
        <dbReference type="ARBA" id="ARBA00022694"/>
    </source>
</evidence>
<gene>
    <name evidence="10" type="ORF">GAYE_SCF28MG4776</name>
</gene>
<keyword evidence="2 9" id="KW-0820">tRNA-binding</keyword>
<name>A0AAV9IHX4_9RHOD</name>
<dbReference type="InterPro" id="IPR029063">
    <property type="entry name" value="SAM-dependent_MTases_sf"/>
</dbReference>
<proteinExistence type="inferred from homology"/>
<dbReference type="GO" id="GO:0005634">
    <property type="term" value="C:nucleus"/>
    <property type="evidence" value="ECO:0007669"/>
    <property type="project" value="UniProtKB-SubCell"/>
</dbReference>
<evidence type="ECO:0000256" key="1">
    <source>
        <dbReference type="ARBA" id="ARBA00000142"/>
    </source>
</evidence>
<dbReference type="InterPro" id="IPR025763">
    <property type="entry name" value="Trm8_euk"/>
</dbReference>
<dbReference type="NCBIfam" id="TIGR00091">
    <property type="entry name" value="tRNA (guanosine(46)-N7)-methyltransferase TrmB"/>
    <property type="match status" value="1"/>
</dbReference>
<evidence type="ECO:0000256" key="2">
    <source>
        <dbReference type="ARBA" id="ARBA00022555"/>
    </source>
</evidence>
<accession>A0AAV9IHX4</accession>
<evidence type="ECO:0000256" key="5">
    <source>
        <dbReference type="ARBA" id="ARBA00022691"/>
    </source>
</evidence>
<keyword evidence="3 9" id="KW-0489">Methyltransferase</keyword>
<keyword evidence="8 9" id="KW-0539">Nucleus</keyword>
<keyword evidence="4 9" id="KW-0808">Transferase</keyword>
<protein>
    <recommendedName>
        <fullName evidence="9">tRNA (guanine-N(7)-)-methyltransferase</fullName>
        <ecNumber evidence="9">2.1.1.33</ecNumber>
    </recommendedName>
    <alternativeName>
        <fullName evidence="9">tRNA (guanine(46)-N(7))-methyltransferase</fullName>
    </alternativeName>
    <alternativeName>
        <fullName evidence="9">tRNA(m7G46)-methyltransferase</fullName>
    </alternativeName>
</protein>
<comment type="catalytic activity">
    <reaction evidence="1 9">
        <text>guanosine(46) in tRNA + S-adenosyl-L-methionine = N(7)-methylguanosine(46) in tRNA + S-adenosyl-L-homocysteine</text>
        <dbReference type="Rhea" id="RHEA:42708"/>
        <dbReference type="Rhea" id="RHEA-COMP:10188"/>
        <dbReference type="Rhea" id="RHEA-COMP:10189"/>
        <dbReference type="ChEBI" id="CHEBI:57856"/>
        <dbReference type="ChEBI" id="CHEBI:59789"/>
        <dbReference type="ChEBI" id="CHEBI:74269"/>
        <dbReference type="ChEBI" id="CHEBI:74480"/>
        <dbReference type="EC" id="2.1.1.33"/>
    </reaction>
</comment>
<keyword evidence="7 9" id="KW-0694">RNA-binding</keyword>
<evidence type="ECO:0000256" key="7">
    <source>
        <dbReference type="ARBA" id="ARBA00022884"/>
    </source>
</evidence>
<feature type="active site" evidence="9">
    <location>
        <position position="137"/>
    </location>
</feature>